<dbReference type="Proteomes" id="UP000282211">
    <property type="component" value="Unassembled WGS sequence"/>
</dbReference>
<dbReference type="AlphaFoldDB" id="A0A420WJ50"/>
<dbReference type="Pfam" id="PF11287">
    <property type="entry name" value="DUF3088"/>
    <property type="match status" value="1"/>
</dbReference>
<sequence>MHDTLFLLPPGFLDNNRREYCPECAEVWGLLSYFPAIKESLSIDYQPIEKPRADLVALLGDKNQNCPTLVLHEDSPSFDNCGIMHKSGQRFINNARDIGKYYAARFGTPYPRG</sequence>
<evidence type="ECO:0000313" key="1">
    <source>
        <dbReference type="EMBL" id="RKQ70945.1"/>
    </source>
</evidence>
<accession>A0A420WJ50</accession>
<organism evidence="1 2">
    <name type="scientific">Litorimonas taeanensis</name>
    <dbReference type="NCBI Taxonomy" id="568099"/>
    <lineage>
        <taxon>Bacteria</taxon>
        <taxon>Pseudomonadati</taxon>
        <taxon>Pseudomonadota</taxon>
        <taxon>Alphaproteobacteria</taxon>
        <taxon>Maricaulales</taxon>
        <taxon>Robiginitomaculaceae</taxon>
    </lineage>
</organism>
<proteinExistence type="predicted"/>
<dbReference type="InterPro" id="IPR021439">
    <property type="entry name" value="DUF3088"/>
</dbReference>
<dbReference type="RefSeq" id="WP_170144830.1">
    <property type="nucleotide sequence ID" value="NZ_RBII01000001.1"/>
</dbReference>
<reference evidence="1 2" key="1">
    <citation type="submission" date="2018-10" db="EMBL/GenBank/DDBJ databases">
        <title>Genomic Encyclopedia of Type Strains, Phase IV (KMG-IV): sequencing the most valuable type-strain genomes for metagenomic binning, comparative biology and taxonomic classification.</title>
        <authorList>
            <person name="Goeker M."/>
        </authorList>
    </citation>
    <scope>NUCLEOTIDE SEQUENCE [LARGE SCALE GENOMIC DNA]</scope>
    <source>
        <strain evidence="1 2">DSM 22008</strain>
    </source>
</reference>
<evidence type="ECO:0000313" key="2">
    <source>
        <dbReference type="Proteomes" id="UP000282211"/>
    </source>
</evidence>
<protein>
    <submittedName>
        <fullName evidence="1">DUF3088 family protein</fullName>
    </submittedName>
</protein>
<gene>
    <name evidence="1" type="ORF">DES40_0252</name>
</gene>
<keyword evidence="2" id="KW-1185">Reference proteome</keyword>
<name>A0A420WJ50_9PROT</name>
<comment type="caution">
    <text evidence="1">The sequence shown here is derived from an EMBL/GenBank/DDBJ whole genome shotgun (WGS) entry which is preliminary data.</text>
</comment>
<dbReference type="InParanoid" id="A0A420WJ50"/>
<dbReference type="EMBL" id="RBII01000001">
    <property type="protein sequence ID" value="RKQ70945.1"/>
    <property type="molecule type" value="Genomic_DNA"/>
</dbReference>